<protein>
    <submittedName>
        <fullName evidence="1">Uncharacterized protein</fullName>
    </submittedName>
</protein>
<dbReference type="AlphaFoldDB" id="A0A0K2VGX9"/>
<proteinExistence type="predicted"/>
<evidence type="ECO:0000313" key="1">
    <source>
        <dbReference type="EMBL" id="CDW49708.1"/>
    </source>
</evidence>
<accession>A0A0K2VGX9</accession>
<sequence>MPFSSIFPRSWAQRGFGRKRLRLRLHQTRTPLISAIRAKLRRLPVPNLIQIWCL</sequence>
<dbReference type="EMBL" id="HACA01032347">
    <property type="protein sequence ID" value="CDW49708.1"/>
    <property type="molecule type" value="Transcribed_RNA"/>
</dbReference>
<reference evidence="1" key="1">
    <citation type="submission" date="2014-05" db="EMBL/GenBank/DDBJ databases">
        <authorList>
            <person name="Chronopoulou M."/>
        </authorList>
    </citation>
    <scope>NUCLEOTIDE SEQUENCE</scope>
    <source>
        <tissue evidence="1">Whole organism</tissue>
    </source>
</reference>
<organism evidence="1">
    <name type="scientific">Lepeophtheirus salmonis</name>
    <name type="common">Salmon louse</name>
    <name type="synonym">Caligus salmonis</name>
    <dbReference type="NCBI Taxonomy" id="72036"/>
    <lineage>
        <taxon>Eukaryota</taxon>
        <taxon>Metazoa</taxon>
        <taxon>Ecdysozoa</taxon>
        <taxon>Arthropoda</taxon>
        <taxon>Crustacea</taxon>
        <taxon>Multicrustacea</taxon>
        <taxon>Hexanauplia</taxon>
        <taxon>Copepoda</taxon>
        <taxon>Siphonostomatoida</taxon>
        <taxon>Caligidae</taxon>
        <taxon>Lepeophtheirus</taxon>
    </lineage>
</organism>
<name>A0A0K2VGX9_LEPSM</name>